<evidence type="ECO:0000313" key="2">
    <source>
        <dbReference type="WBParaSite" id="RSKR_0000406600.1"/>
    </source>
</evidence>
<protein>
    <submittedName>
        <fullName evidence="2">Uncharacterized protein</fullName>
    </submittedName>
</protein>
<evidence type="ECO:0000313" key="1">
    <source>
        <dbReference type="Proteomes" id="UP000095286"/>
    </source>
</evidence>
<reference evidence="2" key="1">
    <citation type="submission" date="2016-11" db="UniProtKB">
        <authorList>
            <consortium name="WormBaseParasite"/>
        </authorList>
    </citation>
    <scope>IDENTIFICATION</scope>
    <source>
        <strain evidence="2">KR3021</strain>
    </source>
</reference>
<accession>A0AC35TT16</accession>
<proteinExistence type="predicted"/>
<sequence>MLSCFRKEWRDRKEIKETTSLLVPKDKATLIDLSTNKSTLIGTNLLVPTKCDPFGLVEEGEPSAGALFESLKESVSYVWFLPHDLLEEEGGEYVYGEESSRPAKEETTEMEESFSKFTDKMNESEFKCIWKYKRDFDSTSDPWKQLYSTLNSATNSTPNSTLNAVST</sequence>
<dbReference type="Proteomes" id="UP000095286">
    <property type="component" value="Unplaced"/>
</dbReference>
<dbReference type="WBParaSite" id="RSKR_0000406600.1">
    <property type="protein sequence ID" value="RSKR_0000406600.1"/>
    <property type="gene ID" value="RSKR_0000406600"/>
</dbReference>
<name>A0AC35TT16_9BILA</name>
<organism evidence="1 2">
    <name type="scientific">Rhabditophanes sp. KR3021</name>
    <dbReference type="NCBI Taxonomy" id="114890"/>
    <lineage>
        <taxon>Eukaryota</taxon>
        <taxon>Metazoa</taxon>
        <taxon>Ecdysozoa</taxon>
        <taxon>Nematoda</taxon>
        <taxon>Chromadorea</taxon>
        <taxon>Rhabditida</taxon>
        <taxon>Tylenchina</taxon>
        <taxon>Panagrolaimomorpha</taxon>
        <taxon>Strongyloidoidea</taxon>
        <taxon>Alloionematidae</taxon>
        <taxon>Rhabditophanes</taxon>
    </lineage>
</organism>